<accession>A0A438G6K5</accession>
<dbReference type="AlphaFoldDB" id="A0A438G6K5"/>
<dbReference type="Pfam" id="PF03568">
    <property type="entry name" value="Separin_C"/>
    <property type="match status" value="1"/>
</dbReference>
<gene>
    <name evidence="1" type="primary">ESP1_0</name>
    <name evidence="1" type="ORF">CK203_061004</name>
</gene>
<evidence type="ECO:0000313" key="1">
    <source>
        <dbReference type="EMBL" id="RVW67836.1"/>
    </source>
</evidence>
<proteinExistence type="predicted"/>
<dbReference type="EMBL" id="QGNW01000563">
    <property type="protein sequence ID" value="RVW67836.1"/>
    <property type="molecule type" value="Genomic_DNA"/>
</dbReference>
<evidence type="ECO:0000313" key="2">
    <source>
        <dbReference type="Proteomes" id="UP000288805"/>
    </source>
</evidence>
<organism evidence="1 2">
    <name type="scientific">Vitis vinifera</name>
    <name type="common">Grape</name>
    <dbReference type="NCBI Taxonomy" id="29760"/>
    <lineage>
        <taxon>Eukaryota</taxon>
        <taxon>Viridiplantae</taxon>
        <taxon>Streptophyta</taxon>
        <taxon>Embryophyta</taxon>
        <taxon>Tracheophyta</taxon>
        <taxon>Spermatophyta</taxon>
        <taxon>Magnoliopsida</taxon>
        <taxon>eudicotyledons</taxon>
        <taxon>Gunneridae</taxon>
        <taxon>Pentapetalae</taxon>
        <taxon>rosids</taxon>
        <taxon>Vitales</taxon>
        <taxon>Vitaceae</taxon>
        <taxon>Viteae</taxon>
        <taxon>Vitis</taxon>
    </lineage>
</organism>
<name>A0A438G6K5_VITVI</name>
<dbReference type="PANTHER" id="PTHR34462">
    <property type="entry name" value="OS05G0587400 PROTEIN"/>
    <property type="match status" value="1"/>
</dbReference>
<sequence>MTSGKWASFSEHLELPPKPFHSLNCSDSPCVSESGSGFFSKQEVQLDAVNRDPFDSEREVQKLRKAIANHYVGHVGCNENSPSVRTCSSEPRNGCVNRYLNGDINGEARKAAGFGSQWYEPLAVKETTQNDKNGEVIQVSEARKTLVTAWISTEEYISKYRGKYTFTGGQGSWAKLPFSAILDRNLYHQEQAGMNAAAFPLIDPLDVFYLLNPSGDLNSSQATFEKNGLEIKTECRAGIAPTVEDSARTLKSIEIQKLENHTATFLMGCSGRSLPPNGKYTPQDTHLSYLSAGFLVIVSNLWECRLVAELKSLSITGAKGNAKKKIPMKSKRMAARHLGWPRVNLWLAVGAPEWCFLWPTRGRHVSKESAKSCRRLEERGAAAWSFCWPLEIFSGDAKGDAFFWRGSGRRLQEEFLTESVKESFSAIEEGEISIEIAFSLAEKGGLLLAVIFEIEGFSERRGDPGGRKLRKEGRFQKA</sequence>
<reference evidence="1 2" key="1">
    <citation type="journal article" date="2018" name="PLoS Genet.">
        <title>Population sequencing reveals clonal diversity and ancestral inbreeding in the grapevine cultivar Chardonnay.</title>
        <authorList>
            <person name="Roach M.J."/>
            <person name="Johnson D.L."/>
            <person name="Bohlmann J."/>
            <person name="van Vuuren H.J."/>
            <person name="Jones S.J."/>
            <person name="Pretorius I.S."/>
            <person name="Schmidt S.A."/>
            <person name="Borneman A.R."/>
        </authorList>
    </citation>
    <scope>NUCLEOTIDE SEQUENCE [LARGE SCALE GENOMIC DNA]</scope>
    <source>
        <strain evidence="2">cv. Chardonnay</strain>
        <tissue evidence="1">Leaf</tissue>
    </source>
</reference>
<protein>
    <submittedName>
        <fullName evidence="1">Separase</fullName>
    </submittedName>
</protein>
<dbReference type="Proteomes" id="UP000288805">
    <property type="component" value="Unassembled WGS sequence"/>
</dbReference>
<comment type="caution">
    <text evidence="1">The sequence shown here is derived from an EMBL/GenBank/DDBJ whole genome shotgun (WGS) entry which is preliminary data.</text>
</comment>
<dbReference type="PANTHER" id="PTHR34462:SF1">
    <property type="entry name" value="OS05G0587400 PROTEIN"/>
    <property type="match status" value="1"/>
</dbReference>